<name>J3CM02_9FLAO</name>
<dbReference type="RefSeq" id="WP_007841390.1">
    <property type="nucleotide sequence ID" value="NZ_AKJY01000014.1"/>
</dbReference>
<dbReference type="PROSITE" id="PS51898">
    <property type="entry name" value="TYR_RECOMBINASE"/>
    <property type="match status" value="1"/>
</dbReference>
<reference evidence="5 6" key="1">
    <citation type="journal article" date="2012" name="J. Bacteriol.">
        <title>Twenty-one genome sequences from Pseudomonas species and 19 genome sequences from diverse bacteria isolated from the rhizosphere and endosphere of Populus deltoides.</title>
        <authorList>
            <person name="Brown S.D."/>
            <person name="Utturkar S.M."/>
            <person name="Klingeman D.M."/>
            <person name="Johnson C.M."/>
            <person name="Martin S.L."/>
            <person name="Land M.L."/>
            <person name="Lu T.Y."/>
            <person name="Schadt C.W."/>
            <person name="Doktycz M.J."/>
            <person name="Pelletier D.A."/>
        </authorList>
    </citation>
    <scope>NUCLEOTIDE SEQUENCE [LARGE SCALE GENOMIC DNA]</scope>
    <source>
        <strain evidence="5 6">CF314</strain>
    </source>
</reference>
<dbReference type="Pfam" id="PF13102">
    <property type="entry name" value="Phage_int_SAM_5"/>
    <property type="match status" value="1"/>
</dbReference>
<dbReference type="PATRIC" id="fig|1144316.3.peg.1080"/>
<dbReference type="Gene3D" id="1.10.150.130">
    <property type="match status" value="1"/>
</dbReference>
<dbReference type="InterPro" id="IPR013762">
    <property type="entry name" value="Integrase-like_cat_sf"/>
</dbReference>
<dbReference type="PANTHER" id="PTHR30349">
    <property type="entry name" value="PHAGE INTEGRASE-RELATED"/>
    <property type="match status" value="1"/>
</dbReference>
<keyword evidence="2" id="KW-0238">DNA-binding</keyword>
<dbReference type="Gene3D" id="1.10.443.10">
    <property type="entry name" value="Intergrase catalytic core"/>
    <property type="match status" value="1"/>
</dbReference>
<dbReference type="Proteomes" id="UP000007509">
    <property type="component" value="Unassembled WGS sequence"/>
</dbReference>
<dbReference type="Pfam" id="PF00589">
    <property type="entry name" value="Phage_integrase"/>
    <property type="match status" value="1"/>
</dbReference>
<dbReference type="SUPFAM" id="SSF56349">
    <property type="entry name" value="DNA breaking-rejoining enzymes"/>
    <property type="match status" value="1"/>
</dbReference>
<protein>
    <submittedName>
        <fullName evidence="5">Site-specific recombinase XerD</fullName>
    </submittedName>
</protein>
<dbReference type="PANTHER" id="PTHR30349:SF64">
    <property type="entry name" value="PROPHAGE INTEGRASE INTD-RELATED"/>
    <property type="match status" value="1"/>
</dbReference>
<evidence type="ECO:0000313" key="5">
    <source>
        <dbReference type="EMBL" id="EJL74334.1"/>
    </source>
</evidence>
<evidence type="ECO:0000256" key="3">
    <source>
        <dbReference type="ARBA" id="ARBA00023172"/>
    </source>
</evidence>
<keyword evidence="6" id="KW-1185">Reference proteome</keyword>
<proteinExistence type="inferred from homology"/>
<feature type="domain" description="Tyr recombinase" evidence="4">
    <location>
        <begin position="220"/>
        <end position="404"/>
    </location>
</feature>
<dbReference type="Pfam" id="PF17293">
    <property type="entry name" value="Arm-DNA-bind_5"/>
    <property type="match status" value="1"/>
</dbReference>
<evidence type="ECO:0000313" key="6">
    <source>
        <dbReference type="Proteomes" id="UP000007509"/>
    </source>
</evidence>
<dbReference type="AlphaFoldDB" id="J3CM02"/>
<keyword evidence="3" id="KW-0233">DNA recombination</keyword>
<gene>
    <name evidence="5" type="ORF">PMI13_01073</name>
</gene>
<dbReference type="InterPro" id="IPR002104">
    <property type="entry name" value="Integrase_catalytic"/>
</dbReference>
<dbReference type="InterPro" id="IPR050090">
    <property type="entry name" value="Tyrosine_recombinase_XerCD"/>
</dbReference>
<comment type="caution">
    <text evidence="5">The sequence shown here is derived from an EMBL/GenBank/DDBJ whole genome shotgun (WGS) entry which is preliminary data.</text>
</comment>
<dbReference type="InterPro" id="IPR025269">
    <property type="entry name" value="SAM-like_dom"/>
</dbReference>
<evidence type="ECO:0000256" key="1">
    <source>
        <dbReference type="ARBA" id="ARBA00008857"/>
    </source>
</evidence>
<dbReference type="GO" id="GO:0006310">
    <property type="term" value="P:DNA recombination"/>
    <property type="evidence" value="ECO:0007669"/>
    <property type="project" value="UniProtKB-KW"/>
</dbReference>
<dbReference type="GO" id="GO:0003677">
    <property type="term" value="F:DNA binding"/>
    <property type="evidence" value="ECO:0007669"/>
    <property type="project" value="UniProtKB-KW"/>
</dbReference>
<dbReference type="OrthoDB" id="1098628at2"/>
<sequence length="464" mass="53613">MLEQSYGLTFFLKSPQKKSIRNRYVYMRVTVDGIPRETSTKRKWDVHRWDQNFERATGTKEDARALNYFLDSLVNRINIYKTELINLDRTITASNIIGFIKGETLSKNKVIEEFQKHNEEMYALIPDEYAIGTYKRFVIALSHVREFIHYKFNKDDLEFRELNYEFVKDYEFFLKTVKKCANNTALKYITQFKKIVLGAVAKEIIPKDPFALFKGKKTKQKKQPLSRGELDRLENKQFSTDRLSVVRDIFVFQCYTGLAYIDVYQLKKEDIKDGLDGKPWIMSSRQKTQKSGSNIDVPLLPKALEIIDKYKDSPICASRGSVLPVKSNQKMNEYLKEIGVLCGITSSLNTHKARRTFASTVTLSNGVSINVVKEMLGHHSIKQTEEYAITELETVSKEMKELRQKLTGDTKTENPESIERQLQNLENDLNELKSKKLYVGPDGVLSKIAKLQESINELKEQMGG</sequence>
<evidence type="ECO:0000259" key="4">
    <source>
        <dbReference type="PROSITE" id="PS51898"/>
    </source>
</evidence>
<comment type="similarity">
    <text evidence="1">Belongs to the 'phage' integrase family.</text>
</comment>
<dbReference type="GO" id="GO:0015074">
    <property type="term" value="P:DNA integration"/>
    <property type="evidence" value="ECO:0007669"/>
    <property type="project" value="InterPro"/>
</dbReference>
<dbReference type="InterPro" id="IPR010998">
    <property type="entry name" value="Integrase_recombinase_N"/>
</dbReference>
<dbReference type="InterPro" id="IPR011010">
    <property type="entry name" value="DNA_brk_join_enz"/>
</dbReference>
<accession>J3CM02</accession>
<dbReference type="InterPro" id="IPR035386">
    <property type="entry name" value="Arm-DNA-bind_5"/>
</dbReference>
<organism evidence="5 6">
    <name type="scientific">Chryseobacterium populi</name>
    <dbReference type="NCBI Taxonomy" id="1144316"/>
    <lineage>
        <taxon>Bacteria</taxon>
        <taxon>Pseudomonadati</taxon>
        <taxon>Bacteroidota</taxon>
        <taxon>Flavobacteriia</taxon>
        <taxon>Flavobacteriales</taxon>
        <taxon>Weeksellaceae</taxon>
        <taxon>Chryseobacterium group</taxon>
        <taxon>Chryseobacterium</taxon>
    </lineage>
</organism>
<dbReference type="CDD" id="cd01185">
    <property type="entry name" value="INTN1_C_like"/>
    <property type="match status" value="1"/>
</dbReference>
<dbReference type="EMBL" id="AKJY01000014">
    <property type="protein sequence ID" value="EJL74334.1"/>
    <property type="molecule type" value="Genomic_DNA"/>
</dbReference>
<evidence type="ECO:0000256" key="2">
    <source>
        <dbReference type="ARBA" id="ARBA00023125"/>
    </source>
</evidence>